<feature type="domain" description="Asparaginase/glutaminase C-terminal" evidence="7">
    <location>
        <begin position="201"/>
        <end position="316"/>
    </location>
</feature>
<keyword evidence="9" id="KW-1185">Reference proteome</keyword>
<proteinExistence type="predicted"/>
<evidence type="ECO:0000259" key="6">
    <source>
        <dbReference type="Pfam" id="PF00710"/>
    </source>
</evidence>
<dbReference type="CDD" id="cd08963">
    <property type="entry name" value="L-asparaginase_I"/>
    <property type="match status" value="1"/>
</dbReference>
<dbReference type="GO" id="GO:0006520">
    <property type="term" value="P:amino acid metabolic process"/>
    <property type="evidence" value="ECO:0007669"/>
    <property type="project" value="InterPro"/>
</dbReference>
<dbReference type="HOGENOM" id="CLU_019134_2_3_9"/>
<dbReference type="PANTHER" id="PTHR11707">
    <property type="entry name" value="L-ASPARAGINASE"/>
    <property type="match status" value="1"/>
</dbReference>
<dbReference type="NCBIfam" id="TIGR00519">
    <property type="entry name" value="asnASE_I"/>
    <property type="match status" value="1"/>
</dbReference>
<dbReference type="InterPro" id="IPR006034">
    <property type="entry name" value="Asparaginase/glutaminase-like"/>
</dbReference>
<evidence type="ECO:0000256" key="5">
    <source>
        <dbReference type="PROSITE-ProRule" id="PRU10100"/>
    </source>
</evidence>
<dbReference type="PATRIC" id="fig|1045004.4.peg.565"/>
<dbReference type="InterPro" id="IPR040919">
    <property type="entry name" value="Asparaginase_C"/>
</dbReference>
<dbReference type="RefSeq" id="WP_007745111.1">
    <property type="nucleotide sequence ID" value="NZ_CM001398.1"/>
</dbReference>
<feature type="domain" description="L-asparaginase N-terminal" evidence="6">
    <location>
        <begin position="3"/>
        <end position="185"/>
    </location>
</feature>
<gene>
    <name evidence="8" type="ORF">OKIT_0566</name>
</gene>
<evidence type="ECO:0000313" key="9">
    <source>
        <dbReference type="Proteomes" id="UP000004959"/>
    </source>
</evidence>
<feature type="active site" description="O-isoaspartyl threonine intermediate" evidence="3">
    <location>
        <position position="12"/>
    </location>
</feature>
<name>G9WHV5_9LACO</name>
<protein>
    <recommendedName>
        <fullName evidence="1">asparaginase</fullName>
        <ecNumber evidence="1">3.5.1.1</ecNumber>
    </recommendedName>
</protein>
<sequence>MKKILVLATGGTIVSTAHKNGLAPGMTINQLSAFFDSAEGPIDFIPLMDKDSTNMQPEDWIKMSQTIRSHPDFDAYLITHGTDTMAYTAAGLSYLLSDFEKPVIITGSQIPLTFEHTDAKKNINDALLAARTIDFPGVYVVFDGRVIAGTRAVKVKSKSFDAFDSINFPLIAQIENQQFKILYRPSFNPGPITSRTGLNTNIYVIRAFPGLSVKFFDFIEQEKAALIIESLGNGGLPSVGRNLVAGVEKLSQAGLPVIITTQIMNEGQDIDLYEVGQRVEQAGGITAGDMNTEAIVAKLMWTMRQTKNLSQIKNIMQTPIAHDLDHL</sequence>
<organism evidence="8 9">
    <name type="scientific">Oenococcus kitaharae DSM 17330</name>
    <dbReference type="NCBI Taxonomy" id="1045004"/>
    <lineage>
        <taxon>Bacteria</taxon>
        <taxon>Bacillati</taxon>
        <taxon>Bacillota</taxon>
        <taxon>Bacilli</taxon>
        <taxon>Lactobacillales</taxon>
        <taxon>Lactobacillaceae</taxon>
        <taxon>Oenococcus</taxon>
    </lineage>
</organism>
<evidence type="ECO:0000256" key="2">
    <source>
        <dbReference type="ARBA" id="ARBA00022801"/>
    </source>
</evidence>
<dbReference type="Gene3D" id="3.40.50.1170">
    <property type="entry name" value="L-asparaginase, N-terminal domain"/>
    <property type="match status" value="1"/>
</dbReference>
<keyword evidence="2" id="KW-0378">Hydrolase</keyword>
<dbReference type="InterPro" id="IPR006033">
    <property type="entry name" value="AsnA_fam"/>
</dbReference>
<evidence type="ECO:0000256" key="4">
    <source>
        <dbReference type="PIRSR" id="PIRSR001220-2"/>
    </source>
</evidence>
<dbReference type="EMBL" id="AFVZ01000001">
    <property type="protein sequence ID" value="EHN58679.1"/>
    <property type="molecule type" value="Genomic_DNA"/>
</dbReference>
<dbReference type="OrthoDB" id="9788068at2"/>
<dbReference type="eggNOG" id="COG0252">
    <property type="taxonomic scope" value="Bacteria"/>
</dbReference>
<comment type="caution">
    <text evidence="8">The sequence shown here is derived from an EMBL/GenBank/DDBJ whole genome shotgun (WGS) entry which is preliminary data.</text>
</comment>
<dbReference type="InterPro" id="IPR027473">
    <property type="entry name" value="L-asparaginase_C"/>
</dbReference>
<feature type="binding site" evidence="4">
    <location>
        <begin position="82"/>
        <end position="83"/>
    </location>
    <ligand>
        <name>substrate</name>
    </ligand>
</feature>
<dbReference type="SMART" id="SM00870">
    <property type="entry name" value="Asparaginase"/>
    <property type="match status" value="1"/>
</dbReference>
<evidence type="ECO:0000256" key="1">
    <source>
        <dbReference type="ARBA" id="ARBA00012920"/>
    </source>
</evidence>
<dbReference type="Pfam" id="PF17763">
    <property type="entry name" value="Asparaginase_C"/>
    <property type="match status" value="1"/>
</dbReference>
<dbReference type="AlphaFoldDB" id="G9WHV5"/>
<evidence type="ECO:0000313" key="8">
    <source>
        <dbReference type="EMBL" id="EHN58679.1"/>
    </source>
</evidence>
<dbReference type="InterPro" id="IPR027475">
    <property type="entry name" value="Asparaginase/glutaminase_AS2"/>
</dbReference>
<dbReference type="SUPFAM" id="SSF53774">
    <property type="entry name" value="Glutaminase/Asparaginase"/>
    <property type="match status" value="1"/>
</dbReference>
<reference evidence="8 9" key="1">
    <citation type="journal article" date="2012" name="PLoS ONE">
        <title>Functional divergence in the genus oenococcus as predicted by genome sequencing of the newly-described species, Oenococcus kitaharae.</title>
        <authorList>
            <person name="Borneman A.R."/>
            <person name="McCarthy J.M."/>
            <person name="Chambers P.J."/>
            <person name="Bartowsky E.J."/>
        </authorList>
    </citation>
    <scope>NUCLEOTIDE SEQUENCE [LARGE SCALE GENOMIC DNA]</scope>
    <source>
        <strain evidence="9">DSM17330</strain>
    </source>
</reference>
<dbReference type="PIRSF" id="PIRSF500176">
    <property type="entry name" value="L_ASNase"/>
    <property type="match status" value="1"/>
</dbReference>
<dbReference type="PROSITE" id="PS00917">
    <property type="entry name" value="ASN_GLN_ASE_2"/>
    <property type="match status" value="1"/>
</dbReference>
<dbReference type="SFLD" id="SFLDS00057">
    <property type="entry name" value="Glutaminase/Asparaginase"/>
    <property type="match status" value="1"/>
</dbReference>
<dbReference type="Proteomes" id="UP000004959">
    <property type="component" value="Chromosome"/>
</dbReference>
<dbReference type="STRING" id="336988.NT96_05885"/>
<dbReference type="PROSITE" id="PS51732">
    <property type="entry name" value="ASN_GLN_ASE_3"/>
    <property type="match status" value="1"/>
</dbReference>
<dbReference type="InterPro" id="IPR036152">
    <property type="entry name" value="Asp/glu_Ase-like_sf"/>
</dbReference>
<dbReference type="PRINTS" id="PR00139">
    <property type="entry name" value="ASNGLNASE"/>
</dbReference>
<dbReference type="EC" id="3.5.1.1" evidence="1"/>
<dbReference type="Gene3D" id="3.40.50.40">
    <property type="match status" value="1"/>
</dbReference>
<dbReference type="PANTHER" id="PTHR11707:SF28">
    <property type="entry name" value="60 KDA LYSOPHOSPHOLIPASE"/>
    <property type="match status" value="1"/>
</dbReference>
<accession>G9WHV5</accession>
<feature type="binding site" evidence="4">
    <location>
        <position position="52"/>
    </location>
    <ligand>
        <name>substrate</name>
    </ligand>
</feature>
<dbReference type="Pfam" id="PF00710">
    <property type="entry name" value="Asparaginase"/>
    <property type="match status" value="1"/>
</dbReference>
<evidence type="ECO:0000256" key="3">
    <source>
        <dbReference type="PIRSR" id="PIRSR001220-1"/>
    </source>
</evidence>
<evidence type="ECO:0000259" key="7">
    <source>
        <dbReference type="Pfam" id="PF17763"/>
    </source>
</evidence>
<dbReference type="InterPro" id="IPR041725">
    <property type="entry name" value="L-asparaginase_I"/>
</dbReference>
<dbReference type="InterPro" id="IPR027474">
    <property type="entry name" value="L-asparaginase_N"/>
</dbReference>
<dbReference type="InterPro" id="IPR037152">
    <property type="entry name" value="L-asparaginase_N_sf"/>
</dbReference>
<dbReference type="GO" id="GO:0004067">
    <property type="term" value="F:asparaginase activity"/>
    <property type="evidence" value="ECO:0007669"/>
    <property type="project" value="UniProtKB-UniRule"/>
</dbReference>
<dbReference type="PIRSF" id="PIRSF001220">
    <property type="entry name" value="L-ASNase_gatD"/>
    <property type="match status" value="1"/>
</dbReference>
<feature type="active site" evidence="5">
    <location>
        <position position="82"/>
    </location>
</feature>